<keyword evidence="4 10" id="KW-1133">Transmembrane helix</keyword>
<reference evidence="12" key="1">
    <citation type="submission" date="2022-08" db="UniProtKB">
        <authorList>
            <consortium name="EnsemblMetazoa"/>
        </authorList>
    </citation>
    <scope>IDENTIFICATION</scope>
    <source>
        <strain evidence="12">05x7-T-G4-1.051#20</strain>
    </source>
</reference>
<evidence type="ECO:0000256" key="7">
    <source>
        <dbReference type="ARBA" id="ARBA00023170"/>
    </source>
</evidence>
<dbReference type="InterPro" id="IPR008365">
    <property type="entry name" value="Prostanoid_rcpt"/>
</dbReference>
<keyword evidence="6 10" id="KW-0472">Membrane</keyword>
<comment type="subcellular location">
    <subcellularLocation>
        <location evidence="1">Cell membrane</location>
        <topology evidence="1">Multi-pass membrane protein</topology>
    </subcellularLocation>
</comment>
<evidence type="ECO:0000256" key="1">
    <source>
        <dbReference type="ARBA" id="ARBA00004651"/>
    </source>
</evidence>
<name>A0A8W8NGZ0_MAGGI</name>
<dbReference type="EnsemblMetazoa" id="G576.1">
    <property type="protein sequence ID" value="G576.1:cds"/>
    <property type="gene ID" value="G576"/>
</dbReference>
<dbReference type="Proteomes" id="UP000005408">
    <property type="component" value="Unassembled WGS sequence"/>
</dbReference>
<dbReference type="GO" id="GO:0007204">
    <property type="term" value="P:positive regulation of cytosolic calcium ion concentration"/>
    <property type="evidence" value="ECO:0007669"/>
    <property type="project" value="TreeGrafter"/>
</dbReference>
<evidence type="ECO:0000313" key="13">
    <source>
        <dbReference type="Proteomes" id="UP000005408"/>
    </source>
</evidence>
<feature type="transmembrane region" description="Helical" evidence="10">
    <location>
        <begin position="119"/>
        <end position="139"/>
    </location>
</feature>
<keyword evidence="7" id="KW-0675">Receptor</keyword>
<feature type="transmembrane region" description="Helical" evidence="10">
    <location>
        <begin position="79"/>
        <end position="99"/>
    </location>
</feature>
<evidence type="ECO:0000256" key="3">
    <source>
        <dbReference type="ARBA" id="ARBA00022692"/>
    </source>
</evidence>
<evidence type="ECO:0000256" key="8">
    <source>
        <dbReference type="ARBA" id="ARBA00023180"/>
    </source>
</evidence>
<keyword evidence="3 10" id="KW-0812">Transmembrane</keyword>
<keyword evidence="9" id="KW-0807">Transducer</keyword>
<evidence type="ECO:0000256" key="6">
    <source>
        <dbReference type="ARBA" id="ARBA00023136"/>
    </source>
</evidence>
<dbReference type="AlphaFoldDB" id="A0A8W8NGZ0"/>
<evidence type="ECO:0000256" key="5">
    <source>
        <dbReference type="ARBA" id="ARBA00023040"/>
    </source>
</evidence>
<dbReference type="PANTHER" id="PTHR11866:SF16">
    <property type="entry name" value="PROSTAGLANDIN E2 RECEPTOR EP4 SUBTYPE-LIKE PROTEIN"/>
    <property type="match status" value="1"/>
</dbReference>
<sequence length="180" mass="20237">MERPFYRFVGGLALTEGGGILLVYPTVMVRVNTFIFSLFGLSILLTTISLNLTVIVTVCREMNSVMNKQTARRRKKNDVFIIIFLIIVVSAFVVTWAPLMFTMLGHAASWIHGNGARELLVFRFAVINAMIDPLIYIFLRKETFIAIKRHDKGLCKNLFGKSDIPTVSYTSQSTPNKSGL</sequence>
<feature type="transmembrane region" description="Helical" evidence="10">
    <location>
        <begin position="33"/>
        <end position="58"/>
    </location>
</feature>
<dbReference type="Gene3D" id="1.20.1070.10">
    <property type="entry name" value="Rhodopsin 7-helix transmembrane proteins"/>
    <property type="match status" value="1"/>
</dbReference>
<dbReference type="GO" id="GO:0005886">
    <property type="term" value="C:plasma membrane"/>
    <property type="evidence" value="ECO:0007669"/>
    <property type="project" value="UniProtKB-SubCell"/>
</dbReference>
<dbReference type="InterPro" id="IPR017452">
    <property type="entry name" value="GPCR_Rhodpsn_7TM"/>
</dbReference>
<keyword evidence="13" id="KW-1185">Reference proteome</keyword>
<dbReference type="GO" id="GO:0004930">
    <property type="term" value="F:G protein-coupled receptor activity"/>
    <property type="evidence" value="ECO:0007669"/>
    <property type="project" value="UniProtKB-KW"/>
</dbReference>
<feature type="domain" description="G-protein coupled receptors family 1 profile" evidence="11">
    <location>
        <begin position="1"/>
        <end position="136"/>
    </location>
</feature>
<dbReference type="PROSITE" id="PS50262">
    <property type="entry name" value="G_PROTEIN_RECEP_F1_2"/>
    <property type="match status" value="1"/>
</dbReference>
<keyword evidence="5" id="KW-0297">G-protein coupled receptor</keyword>
<evidence type="ECO:0000256" key="2">
    <source>
        <dbReference type="ARBA" id="ARBA00022475"/>
    </source>
</evidence>
<keyword evidence="8" id="KW-0325">Glycoprotein</keyword>
<feature type="transmembrane region" description="Helical" evidence="10">
    <location>
        <begin position="5"/>
        <end position="27"/>
    </location>
</feature>
<dbReference type="SUPFAM" id="SSF81321">
    <property type="entry name" value="Family A G protein-coupled receptor-like"/>
    <property type="match status" value="1"/>
</dbReference>
<evidence type="ECO:0000256" key="9">
    <source>
        <dbReference type="ARBA" id="ARBA00023224"/>
    </source>
</evidence>
<evidence type="ECO:0000259" key="11">
    <source>
        <dbReference type="PROSITE" id="PS50262"/>
    </source>
</evidence>
<protein>
    <recommendedName>
        <fullName evidence="11">G-protein coupled receptors family 1 profile domain-containing protein</fullName>
    </recommendedName>
</protein>
<evidence type="ECO:0000313" key="12">
    <source>
        <dbReference type="EnsemblMetazoa" id="G576.1:cds"/>
    </source>
</evidence>
<evidence type="ECO:0000256" key="10">
    <source>
        <dbReference type="SAM" id="Phobius"/>
    </source>
</evidence>
<evidence type="ECO:0000256" key="4">
    <source>
        <dbReference type="ARBA" id="ARBA00022989"/>
    </source>
</evidence>
<dbReference type="PANTHER" id="PTHR11866">
    <property type="entry name" value="G-PROTEIN COUPLED RECEPTOR FAMILY 1 MEMBER"/>
    <property type="match status" value="1"/>
</dbReference>
<organism evidence="12 13">
    <name type="scientific">Magallana gigas</name>
    <name type="common">Pacific oyster</name>
    <name type="synonym">Crassostrea gigas</name>
    <dbReference type="NCBI Taxonomy" id="29159"/>
    <lineage>
        <taxon>Eukaryota</taxon>
        <taxon>Metazoa</taxon>
        <taxon>Spiralia</taxon>
        <taxon>Lophotrochozoa</taxon>
        <taxon>Mollusca</taxon>
        <taxon>Bivalvia</taxon>
        <taxon>Autobranchia</taxon>
        <taxon>Pteriomorphia</taxon>
        <taxon>Ostreida</taxon>
        <taxon>Ostreoidea</taxon>
        <taxon>Ostreidae</taxon>
        <taxon>Magallana</taxon>
    </lineage>
</organism>
<proteinExistence type="predicted"/>
<keyword evidence="2" id="KW-1003">Cell membrane</keyword>
<accession>A0A8W8NGZ0</accession>
<dbReference type="GO" id="GO:0007189">
    <property type="term" value="P:adenylate cyclase-activating G protein-coupled receptor signaling pathway"/>
    <property type="evidence" value="ECO:0007669"/>
    <property type="project" value="TreeGrafter"/>
</dbReference>